<sequence length="419" mass="49033">MVYNKIIKGNIGKILPYYILRQKTIEKMNKKVCIIYLSYLKWDIRIRKQIVTLKKEGYDIAKVGIIDSVSVIEGVDSLPLSFSWSRMLSLLEMVCKGLQLVVGRIFECVYERIYRNKYFEQIFQVLSDKKFDLYIANDLNSLPPAIELKKKNGGKVLFDAHEYSPLQFANRWYWNFLIFPYRDYLCKKYLPQADYMITVCDSLADKYHKEYGVKSEVIRNIPFYCRVDFKKTNPSGIRMVHHGVTSSARRLENMIYLMRFLDSKFTLDFMLLNVDKSYIKKLKGLAKNVAPDRIRFKDTVPPHDIIKTLKNYDIGIYLLGAYNFNLKYALPNKFFEFMMAGLCVVAGTSPEMGKIINQYNFGIFVDKIDYRETAKVINQLSKEEIDQMKMNSLSAAKELNGELEMKKFSEIVTNLLEKK</sequence>
<dbReference type="InterPro" id="IPR058592">
    <property type="entry name" value="Gtf3_C"/>
</dbReference>
<name>A0A2J0KVL6_9BACT</name>
<accession>A0A2J0KVL6</accession>
<protein>
    <recommendedName>
        <fullName evidence="1">Glucosyltransferase 3-like C-terminal domain-containing protein</fullName>
    </recommendedName>
</protein>
<proteinExistence type="predicted"/>
<evidence type="ECO:0000313" key="2">
    <source>
        <dbReference type="EMBL" id="PIU41839.1"/>
    </source>
</evidence>
<dbReference type="SUPFAM" id="SSF53756">
    <property type="entry name" value="UDP-Glycosyltransferase/glycogen phosphorylase"/>
    <property type="match status" value="1"/>
</dbReference>
<evidence type="ECO:0000313" key="3">
    <source>
        <dbReference type="Proteomes" id="UP000230052"/>
    </source>
</evidence>
<organism evidence="2 3">
    <name type="scientific">Candidatus Aquitaenariimonas noxiae</name>
    <dbReference type="NCBI Taxonomy" id="1974741"/>
    <lineage>
        <taxon>Bacteria</taxon>
        <taxon>Pseudomonadati</taxon>
        <taxon>Candidatus Omnitrophota</taxon>
        <taxon>Candidatus Aquitaenariimonas</taxon>
    </lineage>
</organism>
<dbReference type="AlphaFoldDB" id="A0A2J0KVL6"/>
<dbReference type="Gene3D" id="3.40.50.2000">
    <property type="entry name" value="Glycogen Phosphorylase B"/>
    <property type="match status" value="2"/>
</dbReference>
<dbReference type="Proteomes" id="UP000230052">
    <property type="component" value="Unassembled WGS sequence"/>
</dbReference>
<comment type="caution">
    <text evidence="2">The sequence shown here is derived from an EMBL/GenBank/DDBJ whole genome shotgun (WGS) entry which is preliminary data.</text>
</comment>
<dbReference type="Pfam" id="PF26337">
    <property type="entry name" value="Gtf3_C"/>
    <property type="match status" value="1"/>
</dbReference>
<dbReference type="EMBL" id="PEWV01000032">
    <property type="protein sequence ID" value="PIU41839.1"/>
    <property type="molecule type" value="Genomic_DNA"/>
</dbReference>
<reference evidence="2 3" key="1">
    <citation type="submission" date="2017-09" db="EMBL/GenBank/DDBJ databases">
        <title>Depth-based differentiation of microbial function through sediment-hosted aquifers and enrichment of novel symbionts in the deep terrestrial subsurface.</title>
        <authorList>
            <person name="Probst A.J."/>
            <person name="Ladd B."/>
            <person name="Jarett J.K."/>
            <person name="Geller-Mcgrath D.E."/>
            <person name="Sieber C.M."/>
            <person name="Emerson J.B."/>
            <person name="Anantharaman K."/>
            <person name="Thomas B.C."/>
            <person name="Malmstrom R."/>
            <person name="Stieglmeier M."/>
            <person name="Klingl A."/>
            <person name="Woyke T."/>
            <person name="Ryan C.M."/>
            <person name="Banfield J.F."/>
        </authorList>
    </citation>
    <scope>NUCLEOTIDE SEQUENCE [LARGE SCALE GENOMIC DNA]</scope>
    <source>
        <strain evidence="2">CG07_land_8_20_14_0_80_42_15</strain>
    </source>
</reference>
<feature type="domain" description="Glucosyltransferase 3-like C-terminal" evidence="1">
    <location>
        <begin position="287"/>
        <end position="400"/>
    </location>
</feature>
<gene>
    <name evidence="2" type="ORF">COS99_03445</name>
</gene>
<evidence type="ECO:0000259" key="1">
    <source>
        <dbReference type="Pfam" id="PF26337"/>
    </source>
</evidence>
<dbReference type="GO" id="GO:0016757">
    <property type="term" value="F:glycosyltransferase activity"/>
    <property type="evidence" value="ECO:0007669"/>
    <property type="project" value="InterPro"/>
</dbReference>